<proteinExistence type="predicted"/>
<accession>A0A399R7Y3</accession>
<dbReference type="Proteomes" id="UP000266385">
    <property type="component" value="Unassembled WGS sequence"/>
</dbReference>
<dbReference type="EMBL" id="QWFX01000016">
    <property type="protein sequence ID" value="RIJ26883.1"/>
    <property type="molecule type" value="Genomic_DNA"/>
</dbReference>
<sequence length="126" mass="13718">MQANVIEDAIGTLETVLVHERELLMRGQARETAALVGEKMSALQVFDDVVLNRAATGLQDGHRRRVEAIIALAKENAEHFKAVRNGVRNAIDRIGARTENAYVGAYNATGGQTPFRNATGGYLKKV</sequence>
<dbReference type="AlphaFoldDB" id="A0A399R7Y3"/>
<dbReference type="RefSeq" id="WP_119377776.1">
    <property type="nucleotide sequence ID" value="NZ_QWFX01000016.1"/>
</dbReference>
<evidence type="ECO:0000313" key="1">
    <source>
        <dbReference type="EMBL" id="RIJ26883.1"/>
    </source>
</evidence>
<keyword evidence="2" id="KW-1185">Reference proteome</keyword>
<dbReference type="OrthoDB" id="7631831at2"/>
<name>A0A399R7Y3_9PROT</name>
<reference evidence="1 2" key="1">
    <citation type="submission" date="2018-08" db="EMBL/GenBank/DDBJ databases">
        <title>Henriciella mobilis sp. nov., isolated from seawater.</title>
        <authorList>
            <person name="Cheng H."/>
            <person name="Wu Y.-H."/>
            <person name="Xu X.-W."/>
            <person name="Guo L.-L."/>
        </authorList>
    </citation>
    <scope>NUCLEOTIDE SEQUENCE [LARGE SCALE GENOMIC DNA]</scope>
    <source>
        <strain evidence="1 2">JN25</strain>
    </source>
</reference>
<organism evidence="1 2">
    <name type="scientific">Henriciella mobilis</name>
    <dbReference type="NCBI Taxonomy" id="2305467"/>
    <lineage>
        <taxon>Bacteria</taxon>
        <taxon>Pseudomonadati</taxon>
        <taxon>Pseudomonadota</taxon>
        <taxon>Alphaproteobacteria</taxon>
        <taxon>Hyphomonadales</taxon>
        <taxon>Hyphomonadaceae</taxon>
        <taxon>Henriciella</taxon>
    </lineage>
</organism>
<evidence type="ECO:0000313" key="2">
    <source>
        <dbReference type="Proteomes" id="UP000266385"/>
    </source>
</evidence>
<gene>
    <name evidence="1" type="ORF">D1223_18305</name>
</gene>
<comment type="caution">
    <text evidence="1">The sequence shown here is derived from an EMBL/GenBank/DDBJ whole genome shotgun (WGS) entry which is preliminary data.</text>
</comment>
<evidence type="ECO:0008006" key="3">
    <source>
        <dbReference type="Google" id="ProtNLM"/>
    </source>
</evidence>
<protein>
    <recommendedName>
        <fullName evidence="3">Flagellar protein FlgN</fullName>
    </recommendedName>
</protein>